<dbReference type="KEGG" id="ras:RAS_05480"/>
<name>A0A510GBX4_9RICK</name>
<accession>A0A510GBX4</accession>
<gene>
    <name evidence="1" type="ORF">RAS_05480</name>
</gene>
<protein>
    <submittedName>
        <fullName evidence="1">Uncharacterized protein</fullName>
    </submittedName>
</protein>
<organism evidence="1 2">
    <name type="scientific">Rickettsia asiatica</name>
    <dbReference type="NCBI Taxonomy" id="238800"/>
    <lineage>
        <taxon>Bacteria</taxon>
        <taxon>Pseudomonadati</taxon>
        <taxon>Pseudomonadota</taxon>
        <taxon>Alphaproteobacteria</taxon>
        <taxon>Rickettsiales</taxon>
        <taxon>Rickettsiaceae</taxon>
        <taxon>Rickettsieae</taxon>
        <taxon>Rickettsia</taxon>
        <taxon>spotted fever group</taxon>
    </lineage>
</organism>
<dbReference type="AlphaFoldDB" id="A0A510GBX4"/>
<dbReference type="Proteomes" id="UP000321183">
    <property type="component" value="Chromosome"/>
</dbReference>
<dbReference type="RefSeq" id="WP_232049310.1">
    <property type="nucleotide sequence ID" value="NZ_AP019563.1"/>
</dbReference>
<evidence type="ECO:0000313" key="2">
    <source>
        <dbReference type="Proteomes" id="UP000321183"/>
    </source>
</evidence>
<dbReference type="EMBL" id="AP019563">
    <property type="protein sequence ID" value="BBJ31439.1"/>
    <property type="molecule type" value="Genomic_DNA"/>
</dbReference>
<sequence length="69" mass="7969">MQLEFEICIFTNDKNRNIASKISDKIEHHSFENVAGIKANKIEFQTSKDLVNTKLVMNYQTLLKQKIGV</sequence>
<keyword evidence="2" id="KW-1185">Reference proteome</keyword>
<reference evidence="1 2" key="1">
    <citation type="submission" date="2019-04" db="EMBL/GenBank/DDBJ databases">
        <title>Draft genome sequence of Rickettsia asiatica Maytaro1284.</title>
        <authorList>
            <person name="Thu M."/>
            <person name="Qiu Y."/>
            <person name="Nakao R."/>
        </authorList>
    </citation>
    <scope>NUCLEOTIDE SEQUENCE [LARGE SCALE GENOMIC DNA]</scope>
    <source>
        <strain evidence="1 2">Maytaro1284</strain>
    </source>
</reference>
<evidence type="ECO:0000313" key="1">
    <source>
        <dbReference type="EMBL" id="BBJ31439.1"/>
    </source>
</evidence>
<proteinExistence type="predicted"/>